<dbReference type="AlphaFoldDB" id="A0A1W1CBS3"/>
<sequence length="156" mass="16988">MKKEFLNLVTILALTTTSTLMAGFANTDKLLASAKKEAGEMNPIALKVLIDKEEPVIVLDIRESEQRSEGEIYADESYAITRGNLEFVIGNKVKDKNAIIVTYCRSGGRGALAAQQLQHLGYKNATNLKGGLKAWARSGYPVETGLGTVIITKEKE</sequence>
<protein>
    <submittedName>
        <fullName evidence="2">Rhodanese domain protein</fullName>
    </submittedName>
</protein>
<dbReference type="PANTHER" id="PTHR43031:SF16">
    <property type="entry name" value="OXIDOREDUCTASE"/>
    <property type="match status" value="1"/>
</dbReference>
<reference evidence="2" key="1">
    <citation type="submission" date="2016-10" db="EMBL/GenBank/DDBJ databases">
        <authorList>
            <person name="de Groot N.N."/>
        </authorList>
    </citation>
    <scope>NUCLEOTIDE SEQUENCE</scope>
</reference>
<dbReference type="InterPro" id="IPR001763">
    <property type="entry name" value="Rhodanese-like_dom"/>
</dbReference>
<feature type="domain" description="Rhodanese" evidence="1">
    <location>
        <begin position="52"/>
        <end position="144"/>
    </location>
</feature>
<dbReference type="SUPFAM" id="SSF52821">
    <property type="entry name" value="Rhodanese/Cell cycle control phosphatase"/>
    <property type="match status" value="1"/>
</dbReference>
<evidence type="ECO:0000313" key="2">
    <source>
        <dbReference type="EMBL" id="SFV63236.1"/>
    </source>
</evidence>
<dbReference type="InterPro" id="IPR050229">
    <property type="entry name" value="GlpE_sulfurtransferase"/>
</dbReference>
<dbReference type="CDD" id="cd00158">
    <property type="entry name" value="RHOD"/>
    <property type="match status" value="1"/>
</dbReference>
<dbReference type="Gene3D" id="3.40.250.10">
    <property type="entry name" value="Rhodanese-like domain"/>
    <property type="match status" value="1"/>
</dbReference>
<organism evidence="2">
    <name type="scientific">hydrothermal vent metagenome</name>
    <dbReference type="NCBI Taxonomy" id="652676"/>
    <lineage>
        <taxon>unclassified sequences</taxon>
        <taxon>metagenomes</taxon>
        <taxon>ecological metagenomes</taxon>
    </lineage>
</organism>
<dbReference type="EMBL" id="FPHF01000070">
    <property type="protein sequence ID" value="SFV63236.1"/>
    <property type="molecule type" value="Genomic_DNA"/>
</dbReference>
<name>A0A1W1CBS3_9ZZZZ</name>
<gene>
    <name evidence="2" type="ORF">MNB_SM-4-89</name>
</gene>
<accession>A0A1W1CBS3</accession>
<proteinExistence type="predicted"/>
<evidence type="ECO:0000259" key="1">
    <source>
        <dbReference type="PROSITE" id="PS50206"/>
    </source>
</evidence>
<dbReference type="PROSITE" id="PS50206">
    <property type="entry name" value="RHODANESE_3"/>
    <property type="match status" value="1"/>
</dbReference>
<dbReference type="Pfam" id="PF00581">
    <property type="entry name" value="Rhodanese"/>
    <property type="match status" value="1"/>
</dbReference>
<dbReference type="SMART" id="SM00450">
    <property type="entry name" value="RHOD"/>
    <property type="match status" value="1"/>
</dbReference>
<dbReference type="PANTHER" id="PTHR43031">
    <property type="entry name" value="FAD-DEPENDENT OXIDOREDUCTASE"/>
    <property type="match status" value="1"/>
</dbReference>
<dbReference type="InterPro" id="IPR036873">
    <property type="entry name" value="Rhodanese-like_dom_sf"/>
</dbReference>